<proteinExistence type="predicted"/>
<dbReference type="AlphaFoldDB" id="A0A8J5JHV8"/>
<name>A0A8J5JHV8_HOMAM</name>
<reference evidence="4" key="1">
    <citation type="journal article" date="2021" name="Sci. Adv.">
        <title>The American lobster genome reveals insights on longevity, neural, and immune adaptations.</title>
        <authorList>
            <person name="Polinski J.M."/>
            <person name="Zimin A.V."/>
            <person name="Clark K.F."/>
            <person name="Kohn A.B."/>
            <person name="Sadowski N."/>
            <person name="Timp W."/>
            <person name="Ptitsyn A."/>
            <person name="Khanna P."/>
            <person name="Romanova D.Y."/>
            <person name="Williams P."/>
            <person name="Greenwood S.J."/>
            <person name="Moroz L.L."/>
            <person name="Walt D.R."/>
            <person name="Bodnar A.G."/>
        </authorList>
    </citation>
    <scope>NUCLEOTIDE SEQUENCE</scope>
    <source>
        <strain evidence="4">GMGI-L3</strain>
    </source>
</reference>
<evidence type="ECO:0000313" key="5">
    <source>
        <dbReference type="Proteomes" id="UP000747542"/>
    </source>
</evidence>
<organism evidence="4 5">
    <name type="scientific">Homarus americanus</name>
    <name type="common">American lobster</name>
    <dbReference type="NCBI Taxonomy" id="6706"/>
    <lineage>
        <taxon>Eukaryota</taxon>
        <taxon>Metazoa</taxon>
        <taxon>Ecdysozoa</taxon>
        <taxon>Arthropoda</taxon>
        <taxon>Crustacea</taxon>
        <taxon>Multicrustacea</taxon>
        <taxon>Malacostraca</taxon>
        <taxon>Eumalacostraca</taxon>
        <taxon>Eucarida</taxon>
        <taxon>Decapoda</taxon>
        <taxon>Pleocyemata</taxon>
        <taxon>Astacidea</taxon>
        <taxon>Nephropoidea</taxon>
        <taxon>Nephropidae</taxon>
        <taxon>Homarus</taxon>
    </lineage>
</organism>
<feature type="region of interest" description="Disordered" evidence="2">
    <location>
        <begin position="441"/>
        <end position="484"/>
    </location>
</feature>
<feature type="region of interest" description="Disordered" evidence="2">
    <location>
        <begin position="278"/>
        <end position="297"/>
    </location>
</feature>
<evidence type="ECO:0000256" key="1">
    <source>
        <dbReference type="SAM" id="Coils"/>
    </source>
</evidence>
<evidence type="ECO:0000313" key="4">
    <source>
        <dbReference type="EMBL" id="KAG7156318.1"/>
    </source>
</evidence>
<keyword evidence="3" id="KW-0732">Signal</keyword>
<dbReference type="CDD" id="cd00037">
    <property type="entry name" value="CLECT"/>
    <property type="match status" value="1"/>
</dbReference>
<evidence type="ECO:0000256" key="2">
    <source>
        <dbReference type="SAM" id="MobiDB-lite"/>
    </source>
</evidence>
<keyword evidence="1" id="KW-0175">Coiled coil</keyword>
<sequence length="529" mass="58316">MYVRRVSPRHMSSVRMWAWIWASACLSTATPTTSFISRSEESPGTSVVNVLNRMVQVLETQERHTALYERVALLEETLSKKTETEMRLESELLQLRAKIPALEEEINTIPEMKKALAEFEAKIEKLVHDYEAKLSTLASEVIRLKKYGARRKDFQTLSDGSNMLLSRAPSCPEVGLGLVAERVGEQCLYFSLGSQLNWTAAHRHCQELGGDLAAPQDLVPLKTFLHQAFIRGPSLWLGASYDLDDADTAAVDVSDAVSLLPPNQSLQNLPQNIGNSESAQDIVVESEPPCEPQDNNEDDFPSGLKPAVMSEHIHPMLLDEGHSDVDDNDLGEIAGATGSLRRILEQVAMFNENFSGDNGRITLPRRVLNPRENALSKSTGRDAAKDLLMDRIRLSLPVVDVILLPEQAENSAPSPEALNDQNLPEYSNLEERSISGNINLTDISLEGPTAPPGDTSDERAVPGDEGEGQEAGSSEAQGAGTSKGARKARMKCMLLQQKESLEYELIGRPCDELHTFVCDMKFSFNLLHE</sequence>
<dbReference type="Proteomes" id="UP000747542">
    <property type="component" value="Unassembled WGS sequence"/>
</dbReference>
<comment type="caution">
    <text evidence="4">The sequence shown here is derived from an EMBL/GenBank/DDBJ whole genome shotgun (WGS) entry which is preliminary data.</text>
</comment>
<accession>A0A8J5JHV8</accession>
<feature type="signal peptide" evidence="3">
    <location>
        <begin position="1"/>
        <end position="34"/>
    </location>
</feature>
<dbReference type="OrthoDB" id="6345157at2759"/>
<protein>
    <submittedName>
        <fullName evidence="4">Uncharacterized protein</fullName>
    </submittedName>
</protein>
<feature type="chain" id="PRO_5035186025" evidence="3">
    <location>
        <begin position="35"/>
        <end position="529"/>
    </location>
</feature>
<feature type="compositionally biased region" description="Low complexity" evidence="2">
    <location>
        <begin position="470"/>
        <end position="480"/>
    </location>
</feature>
<keyword evidence="5" id="KW-1185">Reference proteome</keyword>
<feature type="coiled-coil region" evidence="1">
    <location>
        <begin position="85"/>
        <end position="129"/>
    </location>
</feature>
<evidence type="ECO:0000256" key="3">
    <source>
        <dbReference type="SAM" id="SignalP"/>
    </source>
</evidence>
<dbReference type="EMBL" id="JAHLQT010039184">
    <property type="protein sequence ID" value="KAG7156318.1"/>
    <property type="molecule type" value="Genomic_DNA"/>
</dbReference>
<gene>
    <name evidence="4" type="ORF">Hamer_G006046</name>
</gene>